<dbReference type="EMBL" id="CAJOBJ010157374">
    <property type="protein sequence ID" value="CAF4831889.1"/>
    <property type="molecule type" value="Genomic_DNA"/>
</dbReference>
<dbReference type="InterPro" id="IPR014014">
    <property type="entry name" value="RNA_helicase_DEAD_Q_motif"/>
</dbReference>
<dbReference type="Gene3D" id="3.40.50.300">
    <property type="entry name" value="P-loop containing nucleotide triphosphate hydrolases"/>
    <property type="match status" value="1"/>
</dbReference>
<dbReference type="EMBL" id="CAJOBI010102750">
    <property type="protein sequence ID" value="CAF4595993.1"/>
    <property type="molecule type" value="Genomic_DNA"/>
</dbReference>
<evidence type="ECO:0000256" key="6">
    <source>
        <dbReference type="PROSITE-ProRule" id="PRU00552"/>
    </source>
</evidence>
<evidence type="ECO:0000256" key="5">
    <source>
        <dbReference type="ARBA" id="ARBA00022840"/>
    </source>
</evidence>
<proteinExistence type="predicted"/>
<dbReference type="EC" id="3.6.4.13" evidence="1"/>
<feature type="domain" description="DEAD-box RNA helicase Q" evidence="7">
    <location>
        <begin position="12"/>
        <end position="40"/>
    </location>
</feature>
<comment type="caution">
    <text evidence="8">The sequence shown here is derived from an EMBL/GenBank/DDBJ whole genome shotgun (WGS) entry which is preliminary data.</text>
</comment>
<reference evidence="8" key="1">
    <citation type="submission" date="2021-02" db="EMBL/GenBank/DDBJ databases">
        <authorList>
            <person name="Nowell W R."/>
        </authorList>
    </citation>
    <scope>NUCLEOTIDE SEQUENCE</scope>
</reference>
<dbReference type="GO" id="GO:0003724">
    <property type="term" value="F:RNA helicase activity"/>
    <property type="evidence" value="ECO:0007669"/>
    <property type="project" value="UniProtKB-EC"/>
</dbReference>
<dbReference type="GO" id="GO:0005524">
    <property type="term" value="F:ATP binding"/>
    <property type="evidence" value="ECO:0007669"/>
    <property type="project" value="UniProtKB-KW"/>
</dbReference>
<sequence>MTIRGFAPKPILTFDELQFPTSIRNVIHQLGYIRPTPIQSQAWPILLSGQ</sequence>
<evidence type="ECO:0000256" key="4">
    <source>
        <dbReference type="ARBA" id="ARBA00022806"/>
    </source>
</evidence>
<keyword evidence="4" id="KW-0347">Helicase</keyword>
<feature type="short sequence motif" description="Q motif" evidence="6">
    <location>
        <begin position="12"/>
        <end position="40"/>
    </location>
</feature>
<evidence type="ECO:0000256" key="2">
    <source>
        <dbReference type="ARBA" id="ARBA00022741"/>
    </source>
</evidence>
<accession>A0A8S2Z7G9</accession>
<evidence type="ECO:0000256" key="3">
    <source>
        <dbReference type="ARBA" id="ARBA00022801"/>
    </source>
</evidence>
<gene>
    <name evidence="9" type="ORF">GIL414_LOCUS48497</name>
    <name evidence="8" type="ORF">SMN809_LOCUS38873</name>
</gene>
<dbReference type="GO" id="GO:0016787">
    <property type="term" value="F:hydrolase activity"/>
    <property type="evidence" value="ECO:0007669"/>
    <property type="project" value="UniProtKB-KW"/>
</dbReference>
<dbReference type="InterPro" id="IPR027417">
    <property type="entry name" value="P-loop_NTPase"/>
</dbReference>
<keyword evidence="5" id="KW-0067">ATP-binding</keyword>
<organism evidence="8 10">
    <name type="scientific">Rotaria magnacalcarata</name>
    <dbReference type="NCBI Taxonomy" id="392030"/>
    <lineage>
        <taxon>Eukaryota</taxon>
        <taxon>Metazoa</taxon>
        <taxon>Spiralia</taxon>
        <taxon>Gnathifera</taxon>
        <taxon>Rotifera</taxon>
        <taxon>Eurotatoria</taxon>
        <taxon>Bdelloidea</taxon>
        <taxon>Philodinida</taxon>
        <taxon>Philodinidae</taxon>
        <taxon>Rotaria</taxon>
    </lineage>
</organism>
<feature type="non-terminal residue" evidence="8">
    <location>
        <position position="1"/>
    </location>
</feature>
<evidence type="ECO:0000256" key="1">
    <source>
        <dbReference type="ARBA" id="ARBA00012552"/>
    </source>
</evidence>
<evidence type="ECO:0000313" key="8">
    <source>
        <dbReference type="EMBL" id="CAF4595993.1"/>
    </source>
</evidence>
<dbReference type="Proteomes" id="UP000676336">
    <property type="component" value="Unassembled WGS sequence"/>
</dbReference>
<dbReference type="SUPFAM" id="SSF52540">
    <property type="entry name" value="P-loop containing nucleoside triphosphate hydrolases"/>
    <property type="match status" value="1"/>
</dbReference>
<dbReference type="PROSITE" id="PS51195">
    <property type="entry name" value="Q_MOTIF"/>
    <property type="match status" value="1"/>
</dbReference>
<dbReference type="AlphaFoldDB" id="A0A8S2Z7G9"/>
<keyword evidence="2" id="KW-0547">Nucleotide-binding</keyword>
<name>A0A8S2Z7G9_9BILA</name>
<evidence type="ECO:0000313" key="10">
    <source>
        <dbReference type="Proteomes" id="UP000676336"/>
    </source>
</evidence>
<evidence type="ECO:0000313" key="9">
    <source>
        <dbReference type="EMBL" id="CAF4831889.1"/>
    </source>
</evidence>
<dbReference type="Proteomes" id="UP000681720">
    <property type="component" value="Unassembled WGS sequence"/>
</dbReference>
<keyword evidence="3" id="KW-0378">Hydrolase</keyword>
<protein>
    <recommendedName>
        <fullName evidence="1">RNA helicase</fullName>
        <ecNumber evidence="1">3.6.4.13</ecNumber>
    </recommendedName>
</protein>
<evidence type="ECO:0000259" key="7">
    <source>
        <dbReference type="PROSITE" id="PS51195"/>
    </source>
</evidence>